<name>A0ABR1Q102_9PEZI</name>
<dbReference type="GeneID" id="92081992"/>
<accession>A0ABR1Q102</accession>
<evidence type="ECO:0000313" key="2">
    <source>
        <dbReference type="EMBL" id="KAK7943595.1"/>
    </source>
</evidence>
<feature type="region of interest" description="Disordered" evidence="1">
    <location>
        <begin position="414"/>
        <end position="446"/>
    </location>
</feature>
<proteinExistence type="predicted"/>
<reference evidence="2 3" key="1">
    <citation type="submission" date="2023-01" db="EMBL/GenBank/DDBJ databases">
        <title>Analysis of 21 Apiospora genomes using comparative genomics revels a genus with tremendous synthesis potential of carbohydrate active enzymes and secondary metabolites.</title>
        <authorList>
            <person name="Sorensen T."/>
        </authorList>
    </citation>
    <scope>NUCLEOTIDE SEQUENCE [LARGE SCALE GENOMIC DNA]</scope>
    <source>
        <strain evidence="2 3">CBS 24483</strain>
    </source>
</reference>
<comment type="caution">
    <text evidence="2">The sequence shown here is derived from an EMBL/GenBank/DDBJ whole genome shotgun (WGS) entry which is preliminary data.</text>
</comment>
<sequence length="459" mass="52217">MFYNPLLPPNAPMKLLDDGGRRYVVDQVVEPVVGQVDRPATQRVTPGPFAFIRFLPSKLPKSLSRTFAFNRKNTAADRVSPTSAQEEALQCVEEQQNESPPPYSSGRTPAREIRYYPEQLPGDTSLSVEGAGFIYPWGAILPFDFASFGTLAPMCQAMPYHLAFYHLHTARRIIVYQGWASISCLIRPMSCCSPVESPTPNSPICRWSSELCLSVECLQKQEFSYVVSLNNADPQDITITMCPHINVALTNVALRPGRDGWPTASAHIQHTERLSHKQKTIFDEQYRYDTHLPALRRRSKTAADIRWDSKTGRLADLHTCEVCHCDLERSLEVRGHELHVGFTVYRNLGTGLDRYDPKWRSLLTGEGDPRPPRRLAESYYGVYRQVMQVAYEFERPNLHPVTFRTPHGDFWVSRGGASNTDHNPPRVKADPRTIRGDPKRGRIRDDPIKRLDEVQRDLF</sequence>
<gene>
    <name evidence="2" type="ORF">PG986_012708</name>
</gene>
<dbReference type="EMBL" id="JAQQWE010000008">
    <property type="protein sequence ID" value="KAK7943595.1"/>
    <property type="molecule type" value="Genomic_DNA"/>
</dbReference>
<dbReference type="RefSeq" id="XP_066695626.1">
    <property type="nucleotide sequence ID" value="XM_066848930.1"/>
</dbReference>
<evidence type="ECO:0000256" key="1">
    <source>
        <dbReference type="SAM" id="MobiDB-lite"/>
    </source>
</evidence>
<organism evidence="2 3">
    <name type="scientific">Apiospora aurea</name>
    <dbReference type="NCBI Taxonomy" id="335848"/>
    <lineage>
        <taxon>Eukaryota</taxon>
        <taxon>Fungi</taxon>
        <taxon>Dikarya</taxon>
        <taxon>Ascomycota</taxon>
        <taxon>Pezizomycotina</taxon>
        <taxon>Sordariomycetes</taxon>
        <taxon>Xylariomycetidae</taxon>
        <taxon>Amphisphaeriales</taxon>
        <taxon>Apiosporaceae</taxon>
        <taxon>Apiospora</taxon>
    </lineage>
</organism>
<protein>
    <submittedName>
        <fullName evidence="2">Uncharacterized protein</fullName>
    </submittedName>
</protein>
<feature type="region of interest" description="Disordered" evidence="1">
    <location>
        <begin position="74"/>
        <end position="108"/>
    </location>
</feature>
<evidence type="ECO:0000313" key="3">
    <source>
        <dbReference type="Proteomes" id="UP001391051"/>
    </source>
</evidence>
<dbReference type="Proteomes" id="UP001391051">
    <property type="component" value="Unassembled WGS sequence"/>
</dbReference>
<keyword evidence="3" id="KW-1185">Reference proteome</keyword>
<feature type="compositionally biased region" description="Basic and acidic residues" evidence="1">
    <location>
        <begin position="423"/>
        <end position="446"/>
    </location>
</feature>